<dbReference type="EMBL" id="RXFT01000006">
    <property type="protein sequence ID" value="RUR68462.1"/>
    <property type="molecule type" value="Genomic_DNA"/>
</dbReference>
<name>A0A433ML20_9BURK</name>
<dbReference type="AlphaFoldDB" id="A0A433ML20"/>
<sequence length="239" mass="26265">MGLAVCVGMLAELLEDDPESAEGFEEELAEVNRVLAAAGLPPHTEPRGPLELDSRASIDGFPYSFIHYLRRAYAHRVLAPDWVATPLADDVDPTADPKIQALLDGSESHLLCHSDAEGFYVPIDFQEVLFDSDGSDEDEEEDDAQEEADEAEGDADLEELSGLPGGMLGSSQRLLEELVFVAPALGIRLENGKLSDEEAERIDALIDDDNGLYREYVSWLLLYESARLSIEHRTAIVFC</sequence>
<evidence type="ECO:0000256" key="1">
    <source>
        <dbReference type="SAM" id="MobiDB-lite"/>
    </source>
</evidence>
<protein>
    <submittedName>
        <fullName evidence="2">Uncharacterized protein</fullName>
    </submittedName>
</protein>
<dbReference type="Proteomes" id="UP000281118">
    <property type="component" value="Unassembled WGS sequence"/>
</dbReference>
<evidence type="ECO:0000313" key="2">
    <source>
        <dbReference type="EMBL" id="RUR68462.1"/>
    </source>
</evidence>
<accession>A0A433ML20</accession>
<dbReference type="OrthoDB" id="583504at2"/>
<dbReference type="RefSeq" id="WP_126022606.1">
    <property type="nucleotide sequence ID" value="NZ_RXFT01000006.1"/>
</dbReference>
<reference evidence="2 3" key="1">
    <citation type="submission" date="2018-12" db="EMBL/GenBank/DDBJ databases">
        <title>The genome sequences of Variovorax guangxiensis DSM 27352.</title>
        <authorList>
            <person name="Gao J."/>
            <person name="Sun J."/>
        </authorList>
    </citation>
    <scope>NUCLEOTIDE SEQUENCE [LARGE SCALE GENOMIC DNA]</scope>
    <source>
        <strain evidence="2 3">DSM 27352</strain>
    </source>
</reference>
<comment type="caution">
    <text evidence="2">The sequence shown here is derived from an EMBL/GenBank/DDBJ whole genome shotgun (WGS) entry which is preliminary data.</text>
</comment>
<gene>
    <name evidence="2" type="ORF">EJP67_15480</name>
</gene>
<organism evidence="2 3">
    <name type="scientific">Variovorax guangxiensis</name>
    <dbReference type="NCBI Taxonomy" id="1775474"/>
    <lineage>
        <taxon>Bacteria</taxon>
        <taxon>Pseudomonadati</taxon>
        <taxon>Pseudomonadota</taxon>
        <taxon>Betaproteobacteria</taxon>
        <taxon>Burkholderiales</taxon>
        <taxon>Comamonadaceae</taxon>
        <taxon>Variovorax</taxon>
    </lineage>
</organism>
<proteinExistence type="predicted"/>
<evidence type="ECO:0000313" key="3">
    <source>
        <dbReference type="Proteomes" id="UP000281118"/>
    </source>
</evidence>
<feature type="region of interest" description="Disordered" evidence="1">
    <location>
        <begin position="133"/>
        <end position="155"/>
    </location>
</feature>